<gene>
    <name evidence="1" type="ORF">T459_25937</name>
</gene>
<dbReference type="Proteomes" id="UP000222542">
    <property type="component" value="Unassembled WGS sequence"/>
</dbReference>
<comment type="caution">
    <text evidence="1">The sequence shown here is derived from an EMBL/GenBank/DDBJ whole genome shotgun (WGS) entry which is preliminary data.</text>
</comment>
<accession>A0A2G2YM46</accession>
<dbReference type="AlphaFoldDB" id="A0A2G2YM46"/>
<dbReference type="EMBL" id="AYRZ02000010">
    <property type="protein sequence ID" value="PHT70833.1"/>
    <property type="molecule type" value="Genomic_DNA"/>
</dbReference>
<evidence type="ECO:0008006" key="3">
    <source>
        <dbReference type="Google" id="ProtNLM"/>
    </source>
</evidence>
<evidence type="ECO:0000313" key="1">
    <source>
        <dbReference type="EMBL" id="PHT70833.1"/>
    </source>
</evidence>
<proteinExistence type="predicted"/>
<keyword evidence="2" id="KW-1185">Reference proteome</keyword>
<reference evidence="1 2" key="2">
    <citation type="journal article" date="2017" name="Genome Biol.">
        <title>New reference genome sequences of hot pepper reveal the massive evolution of plant disease-resistance genes by retroduplication.</title>
        <authorList>
            <person name="Kim S."/>
            <person name="Park J."/>
            <person name="Yeom S.I."/>
            <person name="Kim Y.M."/>
            <person name="Seo E."/>
            <person name="Kim K.T."/>
            <person name="Kim M.S."/>
            <person name="Lee J.M."/>
            <person name="Cheong K."/>
            <person name="Shin H.S."/>
            <person name="Kim S.B."/>
            <person name="Han K."/>
            <person name="Lee J."/>
            <person name="Park M."/>
            <person name="Lee H.A."/>
            <person name="Lee H.Y."/>
            <person name="Lee Y."/>
            <person name="Oh S."/>
            <person name="Lee J.H."/>
            <person name="Choi E."/>
            <person name="Choi E."/>
            <person name="Lee S.E."/>
            <person name="Jeon J."/>
            <person name="Kim H."/>
            <person name="Choi G."/>
            <person name="Song H."/>
            <person name="Lee J."/>
            <person name="Lee S.C."/>
            <person name="Kwon J.K."/>
            <person name="Lee H.Y."/>
            <person name="Koo N."/>
            <person name="Hong Y."/>
            <person name="Kim R.W."/>
            <person name="Kang W.H."/>
            <person name="Huh J.H."/>
            <person name="Kang B.C."/>
            <person name="Yang T.J."/>
            <person name="Lee Y.H."/>
            <person name="Bennetzen J.L."/>
            <person name="Choi D."/>
        </authorList>
    </citation>
    <scope>NUCLEOTIDE SEQUENCE [LARGE SCALE GENOMIC DNA]</scope>
    <source>
        <strain evidence="2">cv. CM334</strain>
    </source>
</reference>
<name>A0A2G2YM46_CAPAN</name>
<protein>
    <recommendedName>
        <fullName evidence="3">Pectinesterase inhibitor domain-containing protein</fullName>
    </recommendedName>
</protein>
<sequence length="78" mass="8422">MKAALGNCAGAYALLKLDFDNMREAFQSGKPIGQQGESARVAVSKCDNDFNEKKLTSSLAEDNNNLLDFIQIIVGNVV</sequence>
<reference evidence="1 2" key="1">
    <citation type="journal article" date="2014" name="Nat. Genet.">
        <title>Genome sequence of the hot pepper provides insights into the evolution of pungency in Capsicum species.</title>
        <authorList>
            <person name="Kim S."/>
            <person name="Park M."/>
            <person name="Yeom S.I."/>
            <person name="Kim Y.M."/>
            <person name="Lee J.M."/>
            <person name="Lee H.A."/>
            <person name="Seo E."/>
            <person name="Choi J."/>
            <person name="Cheong K."/>
            <person name="Kim K.T."/>
            <person name="Jung K."/>
            <person name="Lee G.W."/>
            <person name="Oh S.K."/>
            <person name="Bae C."/>
            <person name="Kim S.B."/>
            <person name="Lee H.Y."/>
            <person name="Kim S.Y."/>
            <person name="Kim M.S."/>
            <person name="Kang B.C."/>
            <person name="Jo Y.D."/>
            <person name="Yang H.B."/>
            <person name="Jeong H.J."/>
            <person name="Kang W.H."/>
            <person name="Kwon J.K."/>
            <person name="Shin C."/>
            <person name="Lim J.Y."/>
            <person name="Park J.H."/>
            <person name="Huh J.H."/>
            <person name="Kim J.S."/>
            <person name="Kim B.D."/>
            <person name="Cohen O."/>
            <person name="Paran I."/>
            <person name="Suh M.C."/>
            <person name="Lee S.B."/>
            <person name="Kim Y.K."/>
            <person name="Shin Y."/>
            <person name="Noh S.J."/>
            <person name="Park J."/>
            <person name="Seo Y.S."/>
            <person name="Kwon S.Y."/>
            <person name="Kim H.A."/>
            <person name="Park J.M."/>
            <person name="Kim H.J."/>
            <person name="Choi S.B."/>
            <person name="Bosland P.W."/>
            <person name="Reeves G."/>
            <person name="Jo S.H."/>
            <person name="Lee B.W."/>
            <person name="Cho H.T."/>
            <person name="Choi H.S."/>
            <person name="Lee M.S."/>
            <person name="Yu Y."/>
            <person name="Do Choi Y."/>
            <person name="Park B.S."/>
            <person name="van Deynze A."/>
            <person name="Ashrafi H."/>
            <person name="Hill T."/>
            <person name="Kim W.T."/>
            <person name="Pai H.S."/>
            <person name="Ahn H.K."/>
            <person name="Yeam I."/>
            <person name="Giovannoni J.J."/>
            <person name="Rose J.K."/>
            <person name="Sorensen I."/>
            <person name="Lee S.J."/>
            <person name="Kim R.W."/>
            <person name="Choi I.Y."/>
            <person name="Choi B.S."/>
            <person name="Lim J.S."/>
            <person name="Lee Y.H."/>
            <person name="Choi D."/>
        </authorList>
    </citation>
    <scope>NUCLEOTIDE SEQUENCE [LARGE SCALE GENOMIC DNA]</scope>
    <source>
        <strain evidence="2">cv. CM334</strain>
    </source>
</reference>
<organism evidence="1 2">
    <name type="scientific">Capsicum annuum</name>
    <name type="common">Capsicum pepper</name>
    <dbReference type="NCBI Taxonomy" id="4072"/>
    <lineage>
        <taxon>Eukaryota</taxon>
        <taxon>Viridiplantae</taxon>
        <taxon>Streptophyta</taxon>
        <taxon>Embryophyta</taxon>
        <taxon>Tracheophyta</taxon>
        <taxon>Spermatophyta</taxon>
        <taxon>Magnoliopsida</taxon>
        <taxon>eudicotyledons</taxon>
        <taxon>Gunneridae</taxon>
        <taxon>Pentapetalae</taxon>
        <taxon>asterids</taxon>
        <taxon>lamiids</taxon>
        <taxon>Solanales</taxon>
        <taxon>Solanaceae</taxon>
        <taxon>Solanoideae</taxon>
        <taxon>Capsiceae</taxon>
        <taxon>Capsicum</taxon>
    </lineage>
</organism>
<dbReference type="Gramene" id="PHT70833">
    <property type="protein sequence ID" value="PHT70833"/>
    <property type="gene ID" value="T459_25937"/>
</dbReference>
<evidence type="ECO:0000313" key="2">
    <source>
        <dbReference type="Proteomes" id="UP000222542"/>
    </source>
</evidence>